<name>A0A4Z0NU65_9HYPH</name>
<organism evidence="3 4">
    <name type="scientific">Methylobacterium nonmethylotrophicum</name>
    <dbReference type="NCBI Taxonomy" id="1141884"/>
    <lineage>
        <taxon>Bacteria</taxon>
        <taxon>Pseudomonadati</taxon>
        <taxon>Pseudomonadota</taxon>
        <taxon>Alphaproteobacteria</taxon>
        <taxon>Hyphomicrobiales</taxon>
        <taxon>Methylobacteriaceae</taxon>
        <taxon>Methylobacterium</taxon>
    </lineage>
</organism>
<evidence type="ECO:0000313" key="3">
    <source>
        <dbReference type="EMBL" id="TGE00745.1"/>
    </source>
</evidence>
<dbReference type="Pfam" id="PF13586">
    <property type="entry name" value="DDE_Tnp_1_2"/>
    <property type="match status" value="1"/>
</dbReference>
<protein>
    <submittedName>
        <fullName evidence="3">IS5/IS1182 family transposase</fullName>
    </submittedName>
</protein>
<proteinExistence type="predicted"/>
<keyword evidence="4" id="KW-1185">Reference proteome</keyword>
<feature type="domain" description="Insertion element IS402-like" evidence="1">
    <location>
        <begin position="9"/>
        <end position="83"/>
    </location>
</feature>
<sequence length="237" mass="26706">MADDSWRIADALWMRMEPLLPSRPRHPLGCHDPRVPDRAAMDAIVVLRTGCQWNALNATGICTSSSAHRRFQERTKAGVFEAFWREGRLAHDALVGIDWEGLSTDGRGVPVGLVIAGANVDDHLLPRETLEAIPVSRPDPSAWDPQHLCLEKGDDDTGPRETAGEYGVELHLRRRGEEIVETRECGKRARRWVVERCHSWVNRFRALPIRWSKTRQNALALLHCAAAIVAWRHARVG</sequence>
<dbReference type="InterPro" id="IPR025161">
    <property type="entry name" value="IS402-like_dom"/>
</dbReference>
<evidence type="ECO:0000259" key="2">
    <source>
        <dbReference type="Pfam" id="PF13586"/>
    </source>
</evidence>
<dbReference type="PANTHER" id="PTHR30007">
    <property type="entry name" value="PHP DOMAIN PROTEIN"/>
    <property type="match status" value="1"/>
</dbReference>
<evidence type="ECO:0000259" key="1">
    <source>
        <dbReference type="Pfam" id="PF13340"/>
    </source>
</evidence>
<dbReference type="AlphaFoldDB" id="A0A4Z0NU65"/>
<comment type="caution">
    <text evidence="3">The sequence shown here is derived from an EMBL/GenBank/DDBJ whole genome shotgun (WGS) entry which is preliminary data.</text>
</comment>
<dbReference type="EMBL" id="SRLB01000005">
    <property type="protein sequence ID" value="TGE00745.1"/>
    <property type="molecule type" value="Genomic_DNA"/>
</dbReference>
<dbReference type="Pfam" id="PF13340">
    <property type="entry name" value="DUF4096"/>
    <property type="match status" value="1"/>
</dbReference>
<reference evidence="3 4" key="1">
    <citation type="submission" date="2019-04" db="EMBL/GenBank/DDBJ databases">
        <authorList>
            <person name="Feng G."/>
            <person name="Zhu H."/>
        </authorList>
    </citation>
    <scope>NUCLEOTIDE SEQUENCE [LARGE SCALE GENOMIC DNA]</scope>
    <source>
        <strain evidence="3 4">6HR-1</strain>
    </source>
</reference>
<dbReference type="RefSeq" id="WP_135414209.1">
    <property type="nucleotide sequence ID" value="NZ_SRLB01000005.1"/>
</dbReference>
<dbReference type="OrthoDB" id="9798237at2"/>
<feature type="domain" description="Transposase DDE" evidence="2">
    <location>
        <begin position="165"/>
        <end position="230"/>
    </location>
</feature>
<accession>A0A4Z0NU65</accession>
<dbReference type="Proteomes" id="UP000297535">
    <property type="component" value="Unassembled WGS sequence"/>
</dbReference>
<dbReference type="PANTHER" id="PTHR30007:SF0">
    <property type="entry name" value="TRANSPOSASE"/>
    <property type="match status" value="1"/>
</dbReference>
<dbReference type="InterPro" id="IPR025668">
    <property type="entry name" value="Tnp_DDE_dom"/>
</dbReference>
<gene>
    <name evidence="3" type="ORF">EU555_08365</name>
</gene>
<evidence type="ECO:0000313" key="4">
    <source>
        <dbReference type="Proteomes" id="UP000297535"/>
    </source>
</evidence>